<dbReference type="InterPro" id="IPR001584">
    <property type="entry name" value="Integrase_cat-core"/>
</dbReference>
<keyword evidence="5" id="KW-0255">Endonuclease</keyword>
<proteinExistence type="predicted"/>
<evidence type="ECO:0000259" key="9">
    <source>
        <dbReference type="PROSITE" id="PS50994"/>
    </source>
</evidence>
<name>A0AAV1LQV1_9NEOP</name>
<dbReference type="Proteomes" id="UP001314205">
    <property type="component" value="Unassembled WGS sequence"/>
</dbReference>
<evidence type="ECO:0000256" key="7">
    <source>
        <dbReference type="ARBA" id="ARBA00022918"/>
    </source>
</evidence>
<gene>
    <name evidence="10" type="ORF">PARMNEM_LOCUS16930</name>
</gene>
<dbReference type="Gene3D" id="3.30.70.270">
    <property type="match status" value="2"/>
</dbReference>
<dbReference type="GO" id="GO:0003676">
    <property type="term" value="F:nucleic acid binding"/>
    <property type="evidence" value="ECO:0007669"/>
    <property type="project" value="InterPro"/>
</dbReference>
<keyword evidence="2" id="KW-0808">Transferase</keyword>
<dbReference type="PANTHER" id="PTHR37984">
    <property type="entry name" value="PROTEIN CBG26694"/>
    <property type="match status" value="1"/>
</dbReference>
<dbReference type="AlphaFoldDB" id="A0AAV1LQV1"/>
<dbReference type="SUPFAM" id="SSF53098">
    <property type="entry name" value="Ribonuclease H-like"/>
    <property type="match status" value="1"/>
</dbReference>
<dbReference type="FunFam" id="3.30.70.270:FF:000020">
    <property type="entry name" value="Transposon Tf2-6 polyprotein-like Protein"/>
    <property type="match status" value="1"/>
</dbReference>
<keyword evidence="11" id="KW-1185">Reference proteome</keyword>
<dbReference type="GO" id="GO:0016787">
    <property type="term" value="F:hydrolase activity"/>
    <property type="evidence" value="ECO:0007669"/>
    <property type="project" value="UniProtKB-KW"/>
</dbReference>
<dbReference type="Pfam" id="PF00078">
    <property type="entry name" value="RVT_1"/>
    <property type="match status" value="1"/>
</dbReference>
<dbReference type="InterPro" id="IPR041373">
    <property type="entry name" value="RT_RNaseH"/>
</dbReference>
<evidence type="ECO:0000256" key="6">
    <source>
        <dbReference type="ARBA" id="ARBA00022801"/>
    </source>
</evidence>
<protein>
    <recommendedName>
        <fullName evidence="1">RNA-directed DNA polymerase</fullName>
        <ecNumber evidence="1">2.7.7.49</ecNumber>
    </recommendedName>
</protein>
<comment type="caution">
    <text evidence="10">The sequence shown here is derived from an EMBL/GenBank/DDBJ whole genome shotgun (WGS) entry which is preliminary data.</text>
</comment>
<dbReference type="PROSITE" id="PS50878">
    <property type="entry name" value="RT_POL"/>
    <property type="match status" value="1"/>
</dbReference>
<keyword evidence="7" id="KW-0695">RNA-directed DNA polymerase</keyword>
<dbReference type="SUPFAM" id="SSF56672">
    <property type="entry name" value="DNA/RNA polymerases"/>
    <property type="match status" value="1"/>
</dbReference>
<dbReference type="InterPro" id="IPR012337">
    <property type="entry name" value="RNaseH-like_sf"/>
</dbReference>
<feature type="domain" description="Reverse transcriptase" evidence="8">
    <location>
        <begin position="1"/>
        <end position="85"/>
    </location>
</feature>
<dbReference type="FunFam" id="3.10.20.370:FF:000001">
    <property type="entry name" value="Retrovirus-related Pol polyprotein from transposon 17.6-like protein"/>
    <property type="match status" value="1"/>
</dbReference>
<dbReference type="Gene3D" id="3.30.420.10">
    <property type="entry name" value="Ribonuclease H-like superfamily/Ribonuclease H"/>
    <property type="match status" value="1"/>
</dbReference>
<dbReference type="GO" id="GO:0003964">
    <property type="term" value="F:RNA-directed DNA polymerase activity"/>
    <property type="evidence" value="ECO:0007669"/>
    <property type="project" value="UniProtKB-KW"/>
</dbReference>
<dbReference type="InterPro" id="IPR050951">
    <property type="entry name" value="Retrovirus_Pol_polyprotein"/>
</dbReference>
<dbReference type="Pfam" id="PF17917">
    <property type="entry name" value="RT_RNaseH"/>
    <property type="match status" value="1"/>
</dbReference>
<dbReference type="EC" id="2.7.7.49" evidence="1"/>
<feature type="domain" description="Integrase catalytic" evidence="9">
    <location>
        <begin position="450"/>
        <end position="589"/>
    </location>
</feature>
<evidence type="ECO:0000259" key="8">
    <source>
        <dbReference type="PROSITE" id="PS50878"/>
    </source>
</evidence>
<organism evidence="10 11">
    <name type="scientific">Parnassius mnemosyne</name>
    <name type="common">clouded apollo</name>
    <dbReference type="NCBI Taxonomy" id="213953"/>
    <lineage>
        <taxon>Eukaryota</taxon>
        <taxon>Metazoa</taxon>
        <taxon>Ecdysozoa</taxon>
        <taxon>Arthropoda</taxon>
        <taxon>Hexapoda</taxon>
        <taxon>Insecta</taxon>
        <taxon>Pterygota</taxon>
        <taxon>Neoptera</taxon>
        <taxon>Endopterygota</taxon>
        <taxon>Lepidoptera</taxon>
        <taxon>Glossata</taxon>
        <taxon>Ditrysia</taxon>
        <taxon>Papilionoidea</taxon>
        <taxon>Papilionidae</taxon>
        <taxon>Parnassiinae</taxon>
        <taxon>Parnassini</taxon>
        <taxon>Parnassius</taxon>
        <taxon>Driopa</taxon>
    </lineage>
</organism>
<dbReference type="InterPro" id="IPR036397">
    <property type="entry name" value="RNaseH_sf"/>
</dbReference>
<evidence type="ECO:0000256" key="4">
    <source>
        <dbReference type="ARBA" id="ARBA00022722"/>
    </source>
</evidence>
<evidence type="ECO:0000313" key="10">
    <source>
        <dbReference type="EMBL" id="CAK1597815.1"/>
    </source>
</evidence>
<dbReference type="InterPro" id="IPR043128">
    <property type="entry name" value="Rev_trsase/Diguanyl_cyclase"/>
</dbReference>
<dbReference type="PROSITE" id="PS50994">
    <property type="entry name" value="INTEGRASE"/>
    <property type="match status" value="1"/>
</dbReference>
<dbReference type="GO" id="GO:0042575">
    <property type="term" value="C:DNA polymerase complex"/>
    <property type="evidence" value="ECO:0007669"/>
    <property type="project" value="UniProtKB-ARBA"/>
</dbReference>
<keyword evidence="6" id="KW-0378">Hydrolase</keyword>
<sequence length="589" mass="67887">MPFGLKNRPATFQRLMDRFRSGGTLKDTVVLAYLGDILVISEGNLDVHMKDLQLVFDRLRQFGLRANREKCSFACTEVNYLGHLLTPEGIKPDETKIQAILTMKEPTNVKQLKTFLQTWAWFRKFVQNFSGIAQPLTKLTRIHAPWSWAEDQRKAFEELKIKLTSSPILIQADYSLPFLVRTDASNYALGAALMQVQGEHPDERVIEYASRLLTPAEQRYSTTEREALAVVWAVEKFRPYIEGHPVIVKSDHQPLKWLLTLKSPSGRLVRWALRLQPYDIRFEYTPGKANVIADTLSRPVHDDSNACSTCSVTIDVPRVSLTELRASQLADPEIKKIIILDYLRIENTDILISSRWLERGYLMSQGFLYRLSPESDAEEPQLVIPATMRTSILQEVHDVPTAGHQGLERTLQRLKQRYYFTSMRKFVTKYLKNCEECQRYKISNQKPAGLLQTPVQNQRGEVLAIDFFGPLPEGESGEKWSLLIEDTATRWVEMFALKEATAEVIAKILIEQYFLRYGFPRRIVSDNGVQFVSAVMQQTMHLLDTKQNLITRKRTRPNEKTEISKPNFRFWSRTIIERGLSICPKLDFL</sequence>
<dbReference type="GO" id="GO:0015074">
    <property type="term" value="P:DNA integration"/>
    <property type="evidence" value="ECO:0007669"/>
    <property type="project" value="InterPro"/>
</dbReference>
<evidence type="ECO:0000256" key="2">
    <source>
        <dbReference type="ARBA" id="ARBA00022679"/>
    </source>
</evidence>
<reference evidence="10 11" key="1">
    <citation type="submission" date="2023-11" db="EMBL/GenBank/DDBJ databases">
        <authorList>
            <person name="Hedman E."/>
            <person name="Englund M."/>
            <person name="Stromberg M."/>
            <person name="Nyberg Akerstrom W."/>
            <person name="Nylinder S."/>
            <person name="Jareborg N."/>
            <person name="Kallberg Y."/>
            <person name="Kronander E."/>
        </authorList>
    </citation>
    <scope>NUCLEOTIDE SEQUENCE [LARGE SCALE GENOMIC DNA]</scope>
</reference>
<dbReference type="Pfam" id="PF17921">
    <property type="entry name" value="Integrase_H2C2"/>
    <property type="match status" value="1"/>
</dbReference>
<dbReference type="InterPro" id="IPR000477">
    <property type="entry name" value="RT_dom"/>
</dbReference>
<dbReference type="InterPro" id="IPR043502">
    <property type="entry name" value="DNA/RNA_pol_sf"/>
</dbReference>
<keyword evidence="3" id="KW-0548">Nucleotidyltransferase</keyword>
<dbReference type="CDD" id="cd01647">
    <property type="entry name" value="RT_LTR"/>
    <property type="match status" value="1"/>
</dbReference>
<evidence type="ECO:0000256" key="3">
    <source>
        <dbReference type="ARBA" id="ARBA00022695"/>
    </source>
</evidence>
<accession>A0AAV1LQV1</accession>
<dbReference type="FunFam" id="1.10.340.70:FF:000001">
    <property type="entry name" value="Retrovirus-related Pol polyprotein from transposon gypsy-like Protein"/>
    <property type="match status" value="1"/>
</dbReference>
<dbReference type="InterPro" id="IPR041588">
    <property type="entry name" value="Integrase_H2C2"/>
</dbReference>
<dbReference type="PANTHER" id="PTHR37984:SF5">
    <property type="entry name" value="PROTEIN NYNRIN-LIKE"/>
    <property type="match status" value="1"/>
</dbReference>
<evidence type="ECO:0000256" key="1">
    <source>
        <dbReference type="ARBA" id="ARBA00012493"/>
    </source>
</evidence>
<dbReference type="EMBL" id="CAVLGL010000095">
    <property type="protein sequence ID" value="CAK1597815.1"/>
    <property type="molecule type" value="Genomic_DNA"/>
</dbReference>
<keyword evidence="4" id="KW-0540">Nuclease</keyword>
<evidence type="ECO:0000313" key="11">
    <source>
        <dbReference type="Proteomes" id="UP001314205"/>
    </source>
</evidence>
<dbReference type="Gene3D" id="1.10.340.70">
    <property type="match status" value="1"/>
</dbReference>
<dbReference type="CDD" id="cd09274">
    <property type="entry name" value="RNase_HI_RT_Ty3"/>
    <property type="match status" value="1"/>
</dbReference>
<evidence type="ECO:0000256" key="5">
    <source>
        <dbReference type="ARBA" id="ARBA00022759"/>
    </source>
</evidence>
<dbReference type="GO" id="GO:0004519">
    <property type="term" value="F:endonuclease activity"/>
    <property type="evidence" value="ECO:0007669"/>
    <property type="project" value="UniProtKB-KW"/>
</dbReference>